<protein>
    <submittedName>
        <fullName evidence="1">LADA_0F10968g1_1</fullName>
    </submittedName>
</protein>
<dbReference type="Proteomes" id="UP000190274">
    <property type="component" value="Chromosome F"/>
</dbReference>
<dbReference type="OrthoDB" id="4036394at2759"/>
<dbReference type="EMBL" id="LT598458">
    <property type="protein sequence ID" value="SCU91607.1"/>
    <property type="molecule type" value="Genomic_DNA"/>
</dbReference>
<name>A0A1G4JLW5_9SACH</name>
<sequence length="666" mass="75670">MLQFAVSLEGNDSAADFRIVEYENGKLNIKKMYIQPNHATGGQTTVLCYLRPRGQWSYDPVDSKRETFFDHSDYLLISHGHGFIAVHDKVSSKIAGKEVLRASWYLSCGTSPGNADVQSRIISMEYQDGILYCLMDNSTVCLFILNLPPGYVKTDDIISSQGAEKWEHWQHFARPNPEDLTEENRQFFKEVSYIGRDASTHIFSFLAPAHWCYRQLLHDRYGGEEGVACFQPSFTVDLAEGVGKLRINPIDPLSFIVAESGTQLTIQRIIISRSFLLYLSILKAIIEDRASTREADLWCLCSMEENEELKIVSEPDHLHYILDELYYDSGGPMSNGEAQRWDLRQRGGVPKLLSVQCWRQKRQLQSEVQANMLLSSADQILYCPDRPVLKRRRAIKVKQRQRRVGKLQHNLAKSTAERFIKNIKFPKHSSCRGRHQALAIDKTVVDFRVAHSKTKRLNMISDVSRPLPFLSDFYPNLSIMSIDRRLTLEGFRPSFSQRPFLQYDATANKAFRYVHNSLTKGSEYLSCSNPLERLYVLNENLSLLLNPNGLLLFILPPTQTGYSDKVWLLSKKVLPFSLGIIHNAVLILKYIKSCTGCKKCRGDTSVELEIVASSTDQIFLLGVRFKLHSNIGSVTLLDCLSLTLQERALGSITFMGSSDATQMLPI</sequence>
<evidence type="ECO:0000313" key="2">
    <source>
        <dbReference type="Proteomes" id="UP000190274"/>
    </source>
</evidence>
<proteinExistence type="predicted"/>
<organism evidence="1 2">
    <name type="scientific">Lachancea dasiensis</name>
    <dbReference type="NCBI Taxonomy" id="1072105"/>
    <lineage>
        <taxon>Eukaryota</taxon>
        <taxon>Fungi</taxon>
        <taxon>Dikarya</taxon>
        <taxon>Ascomycota</taxon>
        <taxon>Saccharomycotina</taxon>
        <taxon>Saccharomycetes</taxon>
        <taxon>Saccharomycetales</taxon>
        <taxon>Saccharomycetaceae</taxon>
        <taxon>Lachancea</taxon>
    </lineage>
</organism>
<dbReference type="AlphaFoldDB" id="A0A1G4JLW5"/>
<keyword evidence="2" id="KW-1185">Reference proteome</keyword>
<dbReference type="STRING" id="1266660.A0A1G4JLW5"/>
<evidence type="ECO:0000313" key="1">
    <source>
        <dbReference type="EMBL" id="SCU91607.1"/>
    </source>
</evidence>
<gene>
    <name evidence="1" type="ORF">LADA_0F10968G</name>
</gene>
<reference evidence="1 2" key="1">
    <citation type="submission" date="2016-03" db="EMBL/GenBank/DDBJ databases">
        <authorList>
            <person name="Devillers H."/>
        </authorList>
    </citation>
    <scope>NUCLEOTIDE SEQUENCE [LARGE SCALE GENOMIC DNA]</scope>
    <source>
        <strain evidence="1">CBS 10888</strain>
    </source>
</reference>
<accession>A0A1G4JLW5</accession>